<dbReference type="EMBL" id="JAAOIW010000028">
    <property type="protein sequence ID" value="NHN35197.1"/>
    <property type="molecule type" value="Genomic_DNA"/>
</dbReference>
<feature type="transmembrane region" description="Helical" evidence="7">
    <location>
        <begin position="230"/>
        <end position="249"/>
    </location>
</feature>
<dbReference type="PANTHER" id="PTHR43744:SF9">
    <property type="entry name" value="POLYGALACTURONAN_RHAMNOGALACTURONAN TRANSPORT SYSTEM PERMEASE PROTEIN YTCP"/>
    <property type="match status" value="1"/>
</dbReference>
<evidence type="ECO:0000313" key="9">
    <source>
        <dbReference type="EMBL" id="NHN35197.1"/>
    </source>
</evidence>
<comment type="similarity">
    <text evidence="7">Belongs to the binding-protein-dependent transport system permease family.</text>
</comment>
<keyword evidence="3" id="KW-1003">Cell membrane</keyword>
<reference evidence="9" key="1">
    <citation type="submission" date="2020-03" db="EMBL/GenBank/DDBJ databases">
        <title>Draft sequencing of Paenibacilllus sp. S3N08.</title>
        <authorList>
            <person name="Kim D.-U."/>
        </authorList>
    </citation>
    <scope>NUCLEOTIDE SEQUENCE</scope>
    <source>
        <strain evidence="9">S3N08</strain>
    </source>
</reference>
<feature type="transmembrane region" description="Helical" evidence="7">
    <location>
        <begin position="51"/>
        <end position="72"/>
    </location>
</feature>
<dbReference type="Gene3D" id="1.10.3720.10">
    <property type="entry name" value="MetI-like"/>
    <property type="match status" value="1"/>
</dbReference>
<comment type="subcellular location">
    <subcellularLocation>
        <location evidence="1 7">Cell membrane</location>
        <topology evidence="1 7">Multi-pass membrane protein</topology>
    </subcellularLocation>
</comment>
<protein>
    <submittedName>
        <fullName evidence="9">Carbohydrate ABC transporter permease</fullName>
    </submittedName>
</protein>
<keyword evidence="6 7" id="KW-0472">Membrane</keyword>
<organism evidence="9 10">
    <name type="scientific">Paenibacillus agricola</name>
    <dbReference type="NCBI Taxonomy" id="2716264"/>
    <lineage>
        <taxon>Bacteria</taxon>
        <taxon>Bacillati</taxon>
        <taxon>Bacillota</taxon>
        <taxon>Bacilli</taxon>
        <taxon>Bacillales</taxon>
        <taxon>Paenibacillaceae</taxon>
        <taxon>Paenibacillus</taxon>
    </lineage>
</organism>
<dbReference type="CDD" id="cd06261">
    <property type="entry name" value="TM_PBP2"/>
    <property type="match status" value="1"/>
</dbReference>
<dbReference type="InterPro" id="IPR000515">
    <property type="entry name" value="MetI-like"/>
</dbReference>
<evidence type="ECO:0000256" key="1">
    <source>
        <dbReference type="ARBA" id="ARBA00004651"/>
    </source>
</evidence>
<dbReference type="Proteomes" id="UP001165962">
    <property type="component" value="Unassembled WGS sequence"/>
</dbReference>
<evidence type="ECO:0000256" key="3">
    <source>
        <dbReference type="ARBA" id="ARBA00022475"/>
    </source>
</evidence>
<keyword evidence="2 7" id="KW-0813">Transport</keyword>
<name>A0ABX0JF56_9BACL</name>
<keyword evidence="10" id="KW-1185">Reference proteome</keyword>
<dbReference type="Pfam" id="PF00528">
    <property type="entry name" value="BPD_transp_1"/>
    <property type="match status" value="1"/>
</dbReference>
<accession>A0ABX0JF56</accession>
<dbReference type="PANTHER" id="PTHR43744">
    <property type="entry name" value="ABC TRANSPORTER PERMEASE PROTEIN MG189-RELATED-RELATED"/>
    <property type="match status" value="1"/>
</dbReference>
<evidence type="ECO:0000256" key="7">
    <source>
        <dbReference type="RuleBase" id="RU363032"/>
    </source>
</evidence>
<feature type="domain" description="ABC transmembrane type-1" evidence="8">
    <location>
        <begin position="49"/>
        <end position="249"/>
    </location>
</feature>
<feature type="transmembrane region" description="Helical" evidence="7">
    <location>
        <begin position="157"/>
        <end position="179"/>
    </location>
</feature>
<gene>
    <name evidence="9" type="ORF">G9U52_36320</name>
</gene>
<keyword evidence="4 7" id="KW-0812">Transmembrane</keyword>
<evidence type="ECO:0000259" key="8">
    <source>
        <dbReference type="PROSITE" id="PS50928"/>
    </source>
</evidence>
<feature type="transmembrane region" description="Helical" evidence="7">
    <location>
        <begin position="84"/>
        <end position="104"/>
    </location>
</feature>
<evidence type="ECO:0000256" key="2">
    <source>
        <dbReference type="ARBA" id="ARBA00022448"/>
    </source>
</evidence>
<dbReference type="SUPFAM" id="SSF161098">
    <property type="entry name" value="MetI-like"/>
    <property type="match status" value="1"/>
</dbReference>
<comment type="caution">
    <text evidence="9">The sequence shown here is derived from an EMBL/GenBank/DDBJ whole genome shotgun (WGS) entry which is preliminary data.</text>
</comment>
<dbReference type="PROSITE" id="PS50928">
    <property type="entry name" value="ABC_TM1"/>
    <property type="match status" value="1"/>
</dbReference>
<evidence type="ECO:0000256" key="4">
    <source>
        <dbReference type="ARBA" id="ARBA00022692"/>
    </source>
</evidence>
<evidence type="ECO:0000313" key="10">
    <source>
        <dbReference type="Proteomes" id="UP001165962"/>
    </source>
</evidence>
<feature type="transmembrane region" description="Helical" evidence="7">
    <location>
        <begin position="116"/>
        <end position="136"/>
    </location>
</feature>
<evidence type="ECO:0000256" key="6">
    <source>
        <dbReference type="ARBA" id="ARBA00023136"/>
    </source>
</evidence>
<evidence type="ECO:0000256" key="5">
    <source>
        <dbReference type="ARBA" id="ARBA00022989"/>
    </source>
</evidence>
<keyword evidence="5 7" id="KW-1133">Transmembrane helix</keyword>
<proteinExistence type="inferred from homology"/>
<dbReference type="InterPro" id="IPR035906">
    <property type="entry name" value="MetI-like_sf"/>
</dbReference>
<sequence length="264" mass="29375">MLYPFWNVLAASFSSGSAIVKGGITFFPREFTLENYEAVVKTPSLWKSAGVSIYITVFGTFLNLAFTSLMAFGLSRRDLKLRSAIMILIIFTMIFQVPMVPGYLVVKSLGMMNTLWALMIPGLISAFNLIVMISFFQNLPHGLLEAAKIDGCSDFGTWWRIALPLSIPSITTIGLFYAVSHWNAYFNAIMFVRDASLYPLQVKLRQLLVETNSDEMRSTMALTLQSVEGIKMATIIVATVPILLIYPMIQKHFIKGAMLGSVKG</sequence>